<name>A0A5S9MHK3_BACIA</name>
<evidence type="ECO:0000313" key="2">
    <source>
        <dbReference type="Proteomes" id="UP000464658"/>
    </source>
</evidence>
<accession>A0A5S9MHK3</accession>
<proteinExistence type="predicted"/>
<dbReference type="Proteomes" id="UP000464658">
    <property type="component" value="Chromosome"/>
</dbReference>
<dbReference type="EMBL" id="AP021906">
    <property type="protein sequence ID" value="BBP92940.1"/>
    <property type="molecule type" value="Genomic_DNA"/>
</dbReference>
<protein>
    <submittedName>
        <fullName evidence="1">Uncharacterized protein</fullName>
    </submittedName>
</protein>
<sequence length="105" mass="11925">MRLFRPFTRFLCWTGEYVSDEVLIDDPRYHTPHSVTGEDVIQVVPTGPDMKESMSDLYDALISNAKQFVWIATPYFVPNESIDSHCAQNRCHKRGGCAGDGSRDQ</sequence>
<organism evidence="1 2">
    <name type="scientific">Bacillus safensis</name>
    <dbReference type="NCBI Taxonomy" id="561879"/>
    <lineage>
        <taxon>Bacteria</taxon>
        <taxon>Bacillati</taxon>
        <taxon>Bacillota</taxon>
        <taxon>Bacilli</taxon>
        <taxon>Bacillales</taxon>
        <taxon>Bacillaceae</taxon>
        <taxon>Bacillus</taxon>
    </lineage>
</organism>
<reference evidence="1 2" key="1">
    <citation type="submission" date="2019-12" db="EMBL/GenBank/DDBJ databases">
        <title>Full genome sequence of a Bacillus safensis strain isolated from commercially available natto in Indonesia.</title>
        <authorList>
            <person name="Yoshida M."/>
            <person name="Uomi M."/>
            <person name="Waturangi D."/>
            <person name="Ekaputri J.J."/>
            <person name="Setiamarga D.H.E."/>
        </authorList>
    </citation>
    <scope>NUCLEOTIDE SEQUENCE [LARGE SCALE GENOMIC DNA]</scope>
    <source>
        <strain evidence="1 2">IDN1</strain>
    </source>
</reference>
<gene>
    <name evidence="1" type="ORF">BsIDN1_65580</name>
</gene>
<dbReference type="AlphaFoldDB" id="A0A5S9MHK3"/>
<evidence type="ECO:0000313" key="1">
    <source>
        <dbReference type="EMBL" id="BBP92940.1"/>
    </source>
</evidence>
<dbReference type="SUPFAM" id="SSF56024">
    <property type="entry name" value="Phospholipase D/nuclease"/>
    <property type="match status" value="1"/>
</dbReference>